<dbReference type="Proteomes" id="UP001350005">
    <property type="component" value="Unassembled WGS sequence"/>
</dbReference>
<gene>
    <name evidence="1" type="ORF">V2E39_01295</name>
</gene>
<dbReference type="EMBL" id="JAZGJU010000002">
    <property type="protein sequence ID" value="MEE6126014.1"/>
    <property type="molecule type" value="Genomic_DNA"/>
</dbReference>
<evidence type="ECO:0000313" key="2">
    <source>
        <dbReference type="Proteomes" id="UP001350005"/>
    </source>
</evidence>
<protein>
    <recommendedName>
        <fullName evidence="3">Lipoprotein</fullName>
    </recommendedName>
</protein>
<proteinExistence type="predicted"/>
<dbReference type="RefSeq" id="WP_330937240.1">
    <property type="nucleotide sequence ID" value="NZ_JAZGJU010000002.1"/>
</dbReference>
<accession>A0ABU7QU42</accession>
<comment type="caution">
    <text evidence="1">The sequence shown here is derived from an EMBL/GenBank/DDBJ whole genome shotgun (WGS) entry which is preliminary data.</text>
</comment>
<keyword evidence="2" id="KW-1185">Reference proteome</keyword>
<reference evidence="1 2" key="1">
    <citation type="submission" date="2024-01" db="EMBL/GenBank/DDBJ databases">
        <title>Whole genome of Chryseobacterium arthrosphaerae NNCa 2741.</title>
        <authorList>
            <person name="Boriskina E.V."/>
            <person name="Gordinskaya N.A."/>
            <person name="Kropotov V.S."/>
            <person name="Alekseeva A.E."/>
            <person name="Makhova M.A."/>
            <person name="Kryazhev D.V."/>
            <person name="Shkurkina I.S."/>
        </authorList>
    </citation>
    <scope>NUCLEOTIDE SEQUENCE [LARGE SCALE GENOMIC DNA]</scope>
    <source>
        <strain evidence="1 2">NNCa 2741</strain>
    </source>
</reference>
<name>A0ABU7QU42_9FLAO</name>
<evidence type="ECO:0000313" key="1">
    <source>
        <dbReference type="EMBL" id="MEE6126014.1"/>
    </source>
</evidence>
<evidence type="ECO:0008006" key="3">
    <source>
        <dbReference type="Google" id="ProtNLM"/>
    </source>
</evidence>
<organism evidence="1 2">
    <name type="scientific">Chryseobacterium arthrosphaerae</name>
    <dbReference type="NCBI Taxonomy" id="651561"/>
    <lineage>
        <taxon>Bacteria</taxon>
        <taxon>Pseudomonadati</taxon>
        <taxon>Bacteroidota</taxon>
        <taxon>Flavobacteriia</taxon>
        <taxon>Flavobacteriales</taxon>
        <taxon>Weeksellaceae</taxon>
        <taxon>Chryseobacterium group</taxon>
        <taxon>Chryseobacterium</taxon>
    </lineage>
</organism>
<sequence length="136" mass="15368">MKKKTVISISIILFSLCSMESCRQDEMDMAPENISLVQKEKQKTTYQKTENDTVKTASNLQFDDSGVEIADPPPKDKDQFMFSTSLAATYTYNKITFALIPVGFDFGTDKAGKKWINNGRYWFGFGLGIDTELFGF</sequence>